<keyword evidence="10 11" id="KW-0862">Zinc</keyword>
<dbReference type="Gene3D" id="3.30.40.10">
    <property type="entry name" value="Zinc/RING finger domain, C3HC4 (zinc finger)"/>
    <property type="match status" value="2"/>
</dbReference>
<feature type="binding site" evidence="14">
    <location>
        <position position="214"/>
    </location>
    <ligand>
        <name>Zn(2+)</name>
        <dbReference type="ChEBI" id="CHEBI:29105"/>
    </ligand>
</feature>
<evidence type="ECO:0000256" key="3">
    <source>
        <dbReference type="ARBA" id="ARBA00022670"/>
    </source>
</evidence>
<dbReference type="EMBL" id="JAODAN010000008">
    <property type="protein sequence ID" value="KAK1922543.1"/>
    <property type="molecule type" value="Genomic_DNA"/>
</dbReference>
<evidence type="ECO:0000256" key="13">
    <source>
        <dbReference type="PIRSR" id="PIRSR016308-2"/>
    </source>
</evidence>
<evidence type="ECO:0000256" key="2">
    <source>
        <dbReference type="ARBA" id="ARBA00009085"/>
    </source>
</evidence>
<dbReference type="PANTHER" id="PTHR24006">
    <property type="entry name" value="UBIQUITIN CARBOXYL-TERMINAL HYDROLASE"/>
    <property type="match status" value="1"/>
</dbReference>
<evidence type="ECO:0000256" key="5">
    <source>
        <dbReference type="ARBA" id="ARBA00022737"/>
    </source>
</evidence>
<dbReference type="InterPro" id="IPR015940">
    <property type="entry name" value="UBA"/>
</dbReference>
<dbReference type="SUPFAM" id="SSF54001">
    <property type="entry name" value="Cysteine proteinases"/>
    <property type="match status" value="1"/>
</dbReference>
<comment type="catalytic activity">
    <reaction evidence="1 11 16">
        <text>Thiol-dependent hydrolysis of ester, thioester, amide, peptide and isopeptide bonds formed by the C-terminal Gly of ubiquitin (a 76-residue protein attached to proteins as an intracellular targeting signal).</text>
        <dbReference type="EC" id="3.4.19.12"/>
    </reaction>
</comment>
<evidence type="ECO:0000256" key="8">
    <source>
        <dbReference type="ARBA" id="ARBA00022801"/>
    </source>
</evidence>
<evidence type="ECO:0000256" key="15">
    <source>
        <dbReference type="PROSITE-ProRule" id="PRU00502"/>
    </source>
</evidence>
<dbReference type="CDD" id="cd14385">
    <property type="entry name" value="UBA1_spUBP14_like"/>
    <property type="match status" value="1"/>
</dbReference>
<feature type="domain" description="UBP-type" evidence="20">
    <location>
        <begin position="2"/>
        <end position="109"/>
    </location>
</feature>
<dbReference type="CDD" id="cd14297">
    <property type="entry name" value="UBA2_spUBP14_like"/>
    <property type="match status" value="1"/>
</dbReference>
<name>A0AAD9FPD9_PAPLA</name>
<keyword evidence="8 11" id="KW-0378">Hydrolase</keyword>
<dbReference type="AlphaFoldDB" id="A0AAD9FPD9"/>
<dbReference type="InterPro" id="IPR028889">
    <property type="entry name" value="USP"/>
</dbReference>
<dbReference type="InterPro" id="IPR016652">
    <property type="entry name" value="Ubiquitinyl_hydrolase"/>
</dbReference>
<evidence type="ECO:0000256" key="12">
    <source>
        <dbReference type="PIRSR" id="PIRSR016308-1"/>
    </source>
</evidence>
<dbReference type="Gene3D" id="1.10.8.10">
    <property type="entry name" value="DNA helicase RuvA subunit, C-terminal domain"/>
    <property type="match status" value="2"/>
</dbReference>
<dbReference type="GO" id="GO:0005829">
    <property type="term" value="C:cytosol"/>
    <property type="evidence" value="ECO:0007669"/>
    <property type="project" value="TreeGrafter"/>
</dbReference>
<dbReference type="SMART" id="SM00290">
    <property type="entry name" value="ZnF_UBP"/>
    <property type="match status" value="2"/>
</dbReference>
<protein>
    <recommendedName>
        <fullName evidence="11 16">Ubiquitin carboxyl-terminal hydrolase</fullName>
        <ecNumber evidence="11 16">3.4.19.12</ecNumber>
    </recommendedName>
</protein>
<evidence type="ECO:0000256" key="7">
    <source>
        <dbReference type="ARBA" id="ARBA00022786"/>
    </source>
</evidence>
<dbReference type="InterPro" id="IPR041432">
    <property type="entry name" value="UBP13_Znf-UBP_var"/>
</dbReference>
<evidence type="ECO:0000256" key="14">
    <source>
        <dbReference type="PIRSR" id="PIRSR016308-3"/>
    </source>
</evidence>
<feature type="region of interest" description="Disordered" evidence="17">
    <location>
        <begin position="375"/>
        <end position="398"/>
    </location>
</feature>
<dbReference type="FunFam" id="3.30.40.10:FF:000396">
    <property type="entry name" value="Ubiquitin carboxyl-terminal hydrolase"/>
    <property type="match status" value="1"/>
</dbReference>
<feature type="binding site" evidence="13">
    <location>
        <begin position="203"/>
        <end position="206"/>
    </location>
    <ligand>
        <name>substrate</name>
    </ligand>
</feature>
<dbReference type="InterPro" id="IPR009060">
    <property type="entry name" value="UBA-like_sf"/>
</dbReference>
<dbReference type="GO" id="GO:0005634">
    <property type="term" value="C:nucleus"/>
    <property type="evidence" value="ECO:0007669"/>
    <property type="project" value="TreeGrafter"/>
</dbReference>
<dbReference type="GO" id="GO:0016579">
    <property type="term" value="P:protein deubiquitination"/>
    <property type="evidence" value="ECO:0007669"/>
    <property type="project" value="InterPro"/>
</dbReference>
<dbReference type="InterPro" id="IPR050164">
    <property type="entry name" value="Peptidase_C19"/>
</dbReference>
<sequence length="815" mass="89721">MMSCSHIDTLAASLQPPKVSQQVHREECTLCFDGQDDPEGVLVCLQCFNGGCFGEGRRHAFLHYEKTGHALGVVIKRTRKEPTKRDSSEPPLKKLAITAPSDDELYSYSTSLRCFACSTPGEAIHSEDQRVTAVVEGIMKAMSSAQQSEVKAWEEEILACEHTLTLQQEPAIAPGSVPSQCSHCELTSNLWLCLTCGLANCGRQQFGGIGGNGHALQHYKETGHGVGVKLGTITPEGTADIYCYICDDAKVDPDLAVHLGTFGIEVLGQIKTEKSMTELQLEHNLKFDFSMTGDDGRELEPVFGRGMTGFRNLGNSCYINSVMQTLFALPRFRERYYSDNALNHLQICENPLPASCLECQMLKLGDGLLSGRYSHRAKLPPPSQSDFDASQEPPKFQEGIKPSQFKALIGKGHEEFSTMRQQDSEEFLQHLLTRLRAEAKRQGRTEDTEPTNILRFGMEQRLQCGECRRVGYKVDEVDLASLPVEATELGVTEEGKKIWKEVQLEESLDALTAPEALTDYACASCGKKVHAEKTTKFATFPDLLVLHMKKFQLVNWMPTKLDIPVRVPEHLTLDKYLGRGRQAGEQELDVDAPTSESQHRVSLRPASGMPEFNATAMSQLEAMGFPTVRCQKALLATGNSDAELAMGWLFEHMEDPDIDSPIKSVAASGAASSEPSAEQIATISDMGFTGNQARKALRQTDGNPERAIEWLFSNPDDPGEDAAAPAPASDKKGDVGGSSEVPANYRLKAFISHKGPSVHSGHYVATIRQPQADIPGESERPDEWILFNDEKVVRAPEAGGEEMRSLAYLYVYERV</sequence>
<feature type="binding site" evidence="13">
    <location>
        <position position="242"/>
    </location>
    <ligand>
        <name>substrate</name>
    </ligand>
</feature>
<keyword evidence="5" id="KW-0677">Repeat</keyword>
<dbReference type="Pfam" id="PF00627">
    <property type="entry name" value="UBA"/>
    <property type="match status" value="2"/>
</dbReference>
<dbReference type="InterPro" id="IPR038765">
    <property type="entry name" value="Papain-like_cys_pep_sf"/>
</dbReference>
<comment type="similarity">
    <text evidence="2 11 16">Belongs to the peptidase C19 family.</text>
</comment>
<evidence type="ECO:0000259" key="20">
    <source>
        <dbReference type="PROSITE" id="PS50271"/>
    </source>
</evidence>
<evidence type="ECO:0000256" key="4">
    <source>
        <dbReference type="ARBA" id="ARBA00022723"/>
    </source>
</evidence>
<feature type="active site" description="Nucleophile" evidence="12">
    <location>
        <position position="317"/>
    </location>
</feature>
<feature type="region of interest" description="Disordered" evidence="17">
    <location>
        <begin position="709"/>
        <end position="739"/>
    </location>
</feature>
<evidence type="ECO:0000256" key="17">
    <source>
        <dbReference type="SAM" id="MobiDB-lite"/>
    </source>
</evidence>
<feature type="domain" description="UBP-type" evidence="20">
    <location>
        <begin position="158"/>
        <end position="272"/>
    </location>
</feature>
<evidence type="ECO:0000256" key="6">
    <source>
        <dbReference type="ARBA" id="ARBA00022771"/>
    </source>
</evidence>
<feature type="binding site" evidence="13">
    <location>
        <position position="244"/>
    </location>
    <ligand>
        <name>substrate</name>
    </ligand>
</feature>
<dbReference type="EC" id="3.4.19.12" evidence="11 16"/>
<gene>
    <name evidence="21" type="ORF">DB88DRAFT_358983</name>
</gene>
<keyword evidence="6 15" id="KW-0863">Zinc-finger</keyword>
<dbReference type="PROSITE" id="PS50030">
    <property type="entry name" value="UBA"/>
    <property type="match status" value="2"/>
</dbReference>
<accession>A0AAD9FPD9</accession>
<dbReference type="SMART" id="SM00165">
    <property type="entry name" value="UBA"/>
    <property type="match status" value="2"/>
</dbReference>
<keyword evidence="3 11" id="KW-0645">Protease</keyword>
<keyword evidence="9 11" id="KW-0788">Thiol protease</keyword>
<dbReference type="PROSITE" id="PS00973">
    <property type="entry name" value="USP_2"/>
    <property type="match status" value="1"/>
</dbReference>
<dbReference type="FunFam" id="1.10.8.10:FF:000103">
    <property type="entry name" value="Ubiquitin carboxyl-terminal hydrolase"/>
    <property type="match status" value="1"/>
</dbReference>
<dbReference type="GO" id="GO:0004843">
    <property type="term" value="F:cysteine-type deubiquitinase activity"/>
    <property type="evidence" value="ECO:0007669"/>
    <property type="project" value="UniProtKB-UniRule"/>
</dbReference>
<feature type="binding site" evidence="13">
    <location>
        <position position="191"/>
    </location>
    <ligand>
        <name>substrate</name>
    </ligand>
</feature>
<keyword evidence="22" id="KW-1185">Reference proteome</keyword>
<evidence type="ECO:0000256" key="16">
    <source>
        <dbReference type="RuleBase" id="RU366025"/>
    </source>
</evidence>
<evidence type="ECO:0000259" key="19">
    <source>
        <dbReference type="PROSITE" id="PS50235"/>
    </source>
</evidence>
<dbReference type="Pfam" id="PF00443">
    <property type="entry name" value="UCH"/>
    <property type="match status" value="1"/>
</dbReference>
<reference evidence="21" key="1">
    <citation type="submission" date="2023-02" db="EMBL/GenBank/DDBJ databases">
        <title>Identification and recombinant expression of a fungal hydrolase from Papiliotrema laurentii that hydrolyzes apple cutin and clears colloidal polyester polyurethane.</title>
        <authorList>
            <consortium name="DOE Joint Genome Institute"/>
            <person name="Roman V.A."/>
            <person name="Bojanowski C."/>
            <person name="Crable B.R."/>
            <person name="Wagner D.N."/>
            <person name="Hung C.S."/>
            <person name="Nadeau L.J."/>
            <person name="Schratz L."/>
            <person name="Haridas S."/>
            <person name="Pangilinan J."/>
            <person name="Lipzen A."/>
            <person name="Na H."/>
            <person name="Yan M."/>
            <person name="Ng V."/>
            <person name="Grigoriev I.V."/>
            <person name="Spatafora J.W."/>
            <person name="Barlow D."/>
            <person name="Biffinger J."/>
            <person name="Kelley-Loughnane N."/>
            <person name="Varaljay V.A."/>
            <person name="Crookes-Goodson W.J."/>
        </authorList>
    </citation>
    <scope>NUCLEOTIDE SEQUENCE</scope>
    <source>
        <strain evidence="21">5307AH</strain>
    </source>
</reference>
<dbReference type="SUPFAM" id="SSF57850">
    <property type="entry name" value="RING/U-box"/>
    <property type="match status" value="2"/>
</dbReference>
<dbReference type="InterPro" id="IPR001607">
    <property type="entry name" value="Znf_UBP"/>
</dbReference>
<dbReference type="PANTHER" id="PTHR24006:SF664">
    <property type="entry name" value="UBIQUITIN CARBOXYL-TERMINAL HYDROLASE"/>
    <property type="match status" value="1"/>
</dbReference>
<dbReference type="Pfam" id="PF17807">
    <property type="entry name" value="zf-UBP_var"/>
    <property type="match status" value="1"/>
</dbReference>
<feature type="active site" description="Proton acceptor" evidence="12">
    <location>
        <position position="762"/>
    </location>
</feature>
<evidence type="ECO:0000313" key="22">
    <source>
        <dbReference type="Proteomes" id="UP001182556"/>
    </source>
</evidence>
<feature type="binding site" evidence="14">
    <location>
        <position position="184"/>
    </location>
    <ligand>
        <name>Zn(2+)</name>
        <dbReference type="ChEBI" id="CHEBI:29105"/>
    </ligand>
</feature>
<dbReference type="InterPro" id="IPR001394">
    <property type="entry name" value="Peptidase_C19_UCH"/>
</dbReference>
<feature type="binding site" evidence="14">
    <location>
        <position position="201"/>
    </location>
    <ligand>
        <name>Zn(2+)</name>
        <dbReference type="ChEBI" id="CHEBI:29105"/>
    </ligand>
</feature>
<feature type="domain" description="UBA" evidence="18">
    <location>
        <begin position="611"/>
        <end position="652"/>
    </location>
</feature>
<dbReference type="Gene3D" id="3.90.70.10">
    <property type="entry name" value="Cysteine proteinases"/>
    <property type="match status" value="1"/>
</dbReference>
<dbReference type="InterPro" id="IPR018200">
    <property type="entry name" value="USP_CS"/>
</dbReference>
<evidence type="ECO:0000256" key="9">
    <source>
        <dbReference type="ARBA" id="ARBA00022807"/>
    </source>
</evidence>
<feature type="domain" description="USP" evidence="19">
    <location>
        <begin position="308"/>
        <end position="815"/>
    </location>
</feature>
<dbReference type="CDD" id="cd02658">
    <property type="entry name" value="Peptidase_C19B"/>
    <property type="match status" value="1"/>
</dbReference>
<evidence type="ECO:0000256" key="11">
    <source>
        <dbReference type="PIRNR" id="PIRNR016308"/>
    </source>
</evidence>
<keyword evidence="4 11" id="KW-0479">Metal-binding</keyword>
<feature type="binding site" evidence="13">
    <location>
        <position position="247"/>
    </location>
    <ligand>
        <name>substrate</name>
    </ligand>
</feature>
<feature type="domain" description="UBA" evidence="18">
    <location>
        <begin position="674"/>
        <end position="714"/>
    </location>
</feature>
<evidence type="ECO:0000313" key="21">
    <source>
        <dbReference type="EMBL" id="KAK1922543.1"/>
    </source>
</evidence>
<dbReference type="Proteomes" id="UP001182556">
    <property type="component" value="Unassembled WGS sequence"/>
</dbReference>
<dbReference type="GO" id="GO:0008270">
    <property type="term" value="F:zinc ion binding"/>
    <property type="evidence" value="ECO:0007669"/>
    <property type="project" value="UniProtKB-UniRule"/>
</dbReference>
<evidence type="ECO:0000256" key="10">
    <source>
        <dbReference type="ARBA" id="ARBA00022833"/>
    </source>
</evidence>
<dbReference type="FunFam" id="1.10.8.10:FF:000086">
    <property type="entry name" value="Ubiquitin carboxyl-terminal hydrolase"/>
    <property type="match status" value="1"/>
</dbReference>
<dbReference type="PROSITE" id="PS00972">
    <property type="entry name" value="USP_1"/>
    <property type="match status" value="1"/>
</dbReference>
<dbReference type="FunFam" id="3.30.40.10:FF:000587">
    <property type="entry name" value="Ubiquitin carboxyl-terminal hydrolase"/>
    <property type="match status" value="1"/>
</dbReference>
<dbReference type="InterPro" id="IPR013083">
    <property type="entry name" value="Znf_RING/FYVE/PHD"/>
</dbReference>
<dbReference type="PROSITE" id="PS50235">
    <property type="entry name" value="USP_3"/>
    <property type="match status" value="1"/>
</dbReference>
<comment type="caution">
    <text evidence="21">The sequence shown here is derived from an EMBL/GenBank/DDBJ whole genome shotgun (WGS) entry which is preliminary data.</text>
</comment>
<evidence type="ECO:0000256" key="1">
    <source>
        <dbReference type="ARBA" id="ARBA00000707"/>
    </source>
</evidence>
<proteinExistence type="inferred from homology"/>
<evidence type="ECO:0000259" key="18">
    <source>
        <dbReference type="PROSITE" id="PS50030"/>
    </source>
</evidence>
<dbReference type="PROSITE" id="PS50271">
    <property type="entry name" value="ZF_UBP"/>
    <property type="match status" value="2"/>
</dbReference>
<dbReference type="PIRSF" id="PIRSF016308">
    <property type="entry name" value="UBP"/>
    <property type="match status" value="1"/>
</dbReference>
<dbReference type="Pfam" id="PF02148">
    <property type="entry name" value="zf-UBP"/>
    <property type="match status" value="1"/>
</dbReference>
<keyword evidence="7 11" id="KW-0833">Ubl conjugation pathway</keyword>
<dbReference type="SUPFAM" id="SSF46934">
    <property type="entry name" value="UBA-like"/>
    <property type="match status" value="1"/>
</dbReference>
<dbReference type="GO" id="GO:0006508">
    <property type="term" value="P:proteolysis"/>
    <property type="evidence" value="ECO:0007669"/>
    <property type="project" value="UniProtKB-KW"/>
</dbReference>
<organism evidence="21 22">
    <name type="scientific">Papiliotrema laurentii</name>
    <name type="common">Cryptococcus laurentii</name>
    <dbReference type="NCBI Taxonomy" id="5418"/>
    <lineage>
        <taxon>Eukaryota</taxon>
        <taxon>Fungi</taxon>
        <taxon>Dikarya</taxon>
        <taxon>Basidiomycota</taxon>
        <taxon>Agaricomycotina</taxon>
        <taxon>Tremellomycetes</taxon>
        <taxon>Tremellales</taxon>
        <taxon>Rhynchogastremaceae</taxon>
        <taxon>Papiliotrema</taxon>
    </lineage>
</organism>